<evidence type="ECO:0000256" key="6">
    <source>
        <dbReference type="ARBA" id="ARBA00023306"/>
    </source>
</evidence>
<protein>
    <recommendedName>
        <fullName evidence="2">Cell division protein ZapA</fullName>
    </recommendedName>
    <alternativeName>
        <fullName evidence="9">Z ring-associated protein ZapA</fullName>
    </alternativeName>
</protein>
<dbReference type="PANTHER" id="PTHR34981">
    <property type="entry name" value="CELL DIVISION PROTEIN ZAPA"/>
    <property type="match status" value="1"/>
</dbReference>
<comment type="function">
    <text evidence="7">Activator of cell division through the inhibition of FtsZ GTPase activity, therefore promoting FtsZ assembly into bundles of protofilaments necessary for the formation of the division Z ring. It is recruited early at mid-cell but it is not essential for cell division.</text>
</comment>
<accession>A0AAJ1WX83</accession>
<dbReference type="InterPro" id="IPR053712">
    <property type="entry name" value="Bac_CellDiv_Activator"/>
</dbReference>
<gene>
    <name evidence="11" type="ORF">QO001_001901</name>
</gene>
<evidence type="ECO:0000256" key="7">
    <source>
        <dbReference type="ARBA" id="ARBA00024910"/>
    </source>
</evidence>
<evidence type="ECO:0000256" key="10">
    <source>
        <dbReference type="SAM" id="Coils"/>
    </source>
</evidence>
<comment type="caution">
    <text evidence="11">The sequence shown here is derived from an EMBL/GenBank/DDBJ whole genome shotgun (WGS) entry which is preliminary data.</text>
</comment>
<evidence type="ECO:0000256" key="2">
    <source>
        <dbReference type="ARBA" id="ARBA00015195"/>
    </source>
</evidence>
<dbReference type="EMBL" id="JAUSWL010000002">
    <property type="protein sequence ID" value="MDQ0542983.1"/>
    <property type="molecule type" value="Genomic_DNA"/>
</dbReference>
<dbReference type="GO" id="GO:0000917">
    <property type="term" value="P:division septum assembly"/>
    <property type="evidence" value="ECO:0007669"/>
    <property type="project" value="UniProtKB-KW"/>
</dbReference>
<dbReference type="GO" id="GO:0030428">
    <property type="term" value="C:cell septum"/>
    <property type="evidence" value="ECO:0007669"/>
    <property type="project" value="TreeGrafter"/>
</dbReference>
<evidence type="ECO:0000313" key="12">
    <source>
        <dbReference type="Proteomes" id="UP001223420"/>
    </source>
</evidence>
<dbReference type="SUPFAM" id="SSF102829">
    <property type="entry name" value="Cell division protein ZapA-like"/>
    <property type="match status" value="1"/>
</dbReference>
<keyword evidence="4 11" id="KW-0132">Cell division</keyword>
<dbReference type="RefSeq" id="WP_091859838.1">
    <property type="nucleotide sequence ID" value="NZ_FOQW01000005.1"/>
</dbReference>
<dbReference type="InterPro" id="IPR007838">
    <property type="entry name" value="Cell_div_ZapA-like"/>
</dbReference>
<dbReference type="InterPro" id="IPR036192">
    <property type="entry name" value="Cell_div_ZapA-like_sf"/>
</dbReference>
<dbReference type="Pfam" id="PF05164">
    <property type="entry name" value="ZapA"/>
    <property type="match status" value="1"/>
</dbReference>
<dbReference type="GeneID" id="90831401"/>
<dbReference type="GO" id="GO:0043093">
    <property type="term" value="P:FtsZ-dependent cytokinesis"/>
    <property type="evidence" value="ECO:0007669"/>
    <property type="project" value="TreeGrafter"/>
</dbReference>
<keyword evidence="6" id="KW-0131">Cell cycle</keyword>
<reference evidence="11" key="1">
    <citation type="submission" date="2023-07" db="EMBL/GenBank/DDBJ databases">
        <title>Genomic Encyclopedia of Type Strains, Phase IV (KMG-IV): sequencing the most valuable type-strain genomes for metagenomic binning, comparative biology and taxonomic classification.</title>
        <authorList>
            <person name="Goeker M."/>
        </authorList>
    </citation>
    <scope>NUCLEOTIDE SEQUENCE</scope>
    <source>
        <strain evidence="11">DSM 19569</strain>
    </source>
</reference>
<dbReference type="Gene3D" id="6.10.250.790">
    <property type="match status" value="1"/>
</dbReference>
<keyword evidence="3" id="KW-0963">Cytoplasm</keyword>
<dbReference type="AlphaFoldDB" id="A0AAJ1WX83"/>
<keyword evidence="5" id="KW-0717">Septation</keyword>
<feature type="coiled-coil region" evidence="10">
    <location>
        <begin position="56"/>
        <end position="95"/>
    </location>
</feature>
<comment type="subunit">
    <text evidence="8">Homodimer. Interacts with FtsZ.</text>
</comment>
<evidence type="ECO:0000256" key="9">
    <source>
        <dbReference type="ARBA" id="ARBA00033158"/>
    </source>
</evidence>
<evidence type="ECO:0000256" key="1">
    <source>
        <dbReference type="ARBA" id="ARBA00004496"/>
    </source>
</evidence>
<dbReference type="Proteomes" id="UP001223420">
    <property type="component" value="Unassembled WGS sequence"/>
</dbReference>
<dbReference type="GO" id="GO:0005829">
    <property type="term" value="C:cytosol"/>
    <property type="evidence" value="ECO:0007669"/>
    <property type="project" value="TreeGrafter"/>
</dbReference>
<evidence type="ECO:0000256" key="4">
    <source>
        <dbReference type="ARBA" id="ARBA00022618"/>
    </source>
</evidence>
<organism evidence="11 12">
    <name type="scientific">Methylobacterium brachiatum</name>
    <dbReference type="NCBI Taxonomy" id="269660"/>
    <lineage>
        <taxon>Bacteria</taxon>
        <taxon>Pseudomonadati</taxon>
        <taxon>Pseudomonadota</taxon>
        <taxon>Alphaproteobacteria</taxon>
        <taxon>Hyphomicrobiales</taxon>
        <taxon>Methylobacteriaceae</taxon>
        <taxon>Methylobacterium</taxon>
    </lineage>
</organism>
<evidence type="ECO:0000256" key="8">
    <source>
        <dbReference type="ARBA" id="ARBA00026068"/>
    </source>
</evidence>
<comment type="subcellular location">
    <subcellularLocation>
        <location evidence="1">Cytoplasm</location>
    </subcellularLocation>
</comment>
<dbReference type="GO" id="GO:0000921">
    <property type="term" value="P:septin ring assembly"/>
    <property type="evidence" value="ECO:0007669"/>
    <property type="project" value="TreeGrafter"/>
</dbReference>
<sequence length="131" mass="13735">MPQINVTIDGKLYRMACGAGEEEHLTGLAESFGTRIGEMRKSFGEIGDMRLQVMAALTIADELAELRARHAALEAETAELRKAAEAAERNRAEDAARAADGIGRAAERIGQLADALGGSGVGKGGVAREVV</sequence>
<name>A0AAJ1WX83_9HYPH</name>
<proteinExistence type="predicted"/>
<evidence type="ECO:0000313" key="11">
    <source>
        <dbReference type="EMBL" id="MDQ0542983.1"/>
    </source>
</evidence>
<evidence type="ECO:0000256" key="3">
    <source>
        <dbReference type="ARBA" id="ARBA00022490"/>
    </source>
</evidence>
<evidence type="ECO:0000256" key="5">
    <source>
        <dbReference type="ARBA" id="ARBA00023210"/>
    </source>
</evidence>
<dbReference type="GO" id="GO:0032153">
    <property type="term" value="C:cell division site"/>
    <property type="evidence" value="ECO:0007669"/>
    <property type="project" value="TreeGrafter"/>
</dbReference>
<keyword evidence="10" id="KW-0175">Coiled coil</keyword>
<dbReference type="PANTHER" id="PTHR34981:SF1">
    <property type="entry name" value="CELL DIVISION PROTEIN ZAPA"/>
    <property type="match status" value="1"/>
</dbReference>